<dbReference type="SUPFAM" id="SSF142695">
    <property type="entry name" value="RibA-like"/>
    <property type="match status" value="1"/>
</dbReference>
<feature type="binding site" evidence="19">
    <location>
        <begin position="255"/>
        <end position="259"/>
    </location>
    <ligand>
        <name>GTP</name>
        <dbReference type="ChEBI" id="CHEBI:37565"/>
    </ligand>
</feature>
<comment type="pathway">
    <text evidence="4 19">Cofactor biosynthesis; riboflavin biosynthesis; 5-amino-6-(D-ribitylamino)uracil from GTP: step 1/4.</text>
</comment>
<reference evidence="21 22" key="1">
    <citation type="submission" date="2020-08" db="EMBL/GenBank/DDBJ databases">
        <title>Cohnella phylogeny.</title>
        <authorList>
            <person name="Dunlap C."/>
        </authorList>
    </citation>
    <scope>NUCLEOTIDE SEQUENCE [LARGE SCALE GENOMIC DNA]</scope>
    <source>
        <strain evidence="21 22">DSM 103658</strain>
    </source>
</reference>
<dbReference type="UniPathway" id="UPA00275">
    <property type="reaction ID" value="UER00399"/>
</dbReference>
<feature type="binding site" evidence="19">
    <location>
        <position position="273"/>
    </location>
    <ligand>
        <name>Zn(2+)</name>
        <dbReference type="ChEBI" id="CHEBI:29105"/>
        <note>catalytic</note>
    </ligand>
</feature>
<feature type="active site" description="Nucleophile; for GTP cyclohydrolase activity" evidence="19">
    <location>
        <position position="334"/>
    </location>
</feature>
<dbReference type="FunFam" id="3.90.870.10:FF:000001">
    <property type="entry name" value="Riboflavin biosynthesis protein RibBA"/>
    <property type="match status" value="1"/>
</dbReference>
<feature type="binding site" evidence="19">
    <location>
        <position position="32"/>
    </location>
    <ligand>
        <name>Mg(2+)</name>
        <dbReference type="ChEBI" id="CHEBI:18420"/>
        <label>1</label>
    </ligand>
</feature>
<accession>A0A841TFZ8</accession>
<dbReference type="InterPro" id="IPR036144">
    <property type="entry name" value="RibA-like_sf"/>
</dbReference>
<evidence type="ECO:0000256" key="13">
    <source>
        <dbReference type="ARBA" id="ARBA00023134"/>
    </source>
</evidence>
<dbReference type="GO" id="GO:0005829">
    <property type="term" value="C:cytosol"/>
    <property type="evidence" value="ECO:0007669"/>
    <property type="project" value="TreeGrafter"/>
</dbReference>
<dbReference type="InterPro" id="IPR000926">
    <property type="entry name" value="RibA"/>
</dbReference>
<feature type="binding site" evidence="19">
    <location>
        <begin position="298"/>
        <end position="300"/>
    </location>
    <ligand>
        <name>GTP</name>
        <dbReference type="ChEBI" id="CHEBI:37565"/>
    </ligand>
</feature>
<feature type="binding site" evidence="19">
    <location>
        <position position="271"/>
    </location>
    <ligand>
        <name>Zn(2+)</name>
        <dbReference type="ChEBI" id="CHEBI:29105"/>
        <note>catalytic</note>
    </ligand>
</feature>
<feature type="binding site" evidence="19">
    <location>
        <position position="32"/>
    </location>
    <ligand>
        <name>Mg(2+)</name>
        <dbReference type="ChEBI" id="CHEBI:18420"/>
        <label>2</label>
    </ligand>
</feature>
<dbReference type="GO" id="GO:0003935">
    <property type="term" value="F:GTP cyclohydrolase II activity"/>
    <property type="evidence" value="ECO:0007669"/>
    <property type="project" value="UniProtKB-UniRule"/>
</dbReference>
<evidence type="ECO:0000256" key="8">
    <source>
        <dbReference type="ARBA" id="ARBA00022723"/>
    </source>
</evidence>
<comment type="pathway">
    <text evidence="5 19">Cofactor biosynthesis; riboflavin biosynthesis; 2-hydroxy-3-oxobutyl phosphate from D-ribulose 5-phosphate: step 1/1.</text>
</comment>
<organism evidence="21 22">
    <name type="scientific">Cohnella lubricantis</name>
    <dbReference type="NCBI Taxonomy" id="2163172"/>
    <lineage>
        <taxon>Bacteria</taxon>
        <taxon>Bacillati</taxon>
        <taxon>Bacillota</taxon>
        <taxon>Bacilli</taxon>
        <taxon>Bacillales</taxon>
        <taxon>Paenibacillaceae</taxon>
        <taxon>Cohnella</taxon>
    </lineage>
</organism>
<evidence type="ECO:0000256" key="12">
    <source>
        <dbReference type="ARBA" id="ARBA00022842"/>
    </source>
</evidence>
<comment type="cofactor">
    <cofactor evidence="19">
        <name>Zn(2+)</name>
        <dbReference type="ChEBI" id="CHEBI:29105"/>
    </cofactor>
    <text evidence="19">Binds 1 zinc ion per subunit.</text>
</comment>
<evidence type="ECO:0000256" key="10">
    <source>
        <dbReference type="ARBA" id="ARBA00022801"/>
    </source>
</evidence>
<dbReference type="GO" id="GO:0009231">
    <property type="term" value="P:riboflavin biosynthetic process"/>
    <property type="evidence" value="ECO:0007669"/>
    <property type="project" value="UniProtKB-UniRule"/>
</dbReference>
<evidence type="ECO:0000256" key="16">
    <source>
        <dbReference type="ARBA" id="ARBA00023268"/>
    </source>
</evidence>
<gene>
    <name evidence="19" type="primary">ribBA</name>
    <name evidence="21" type="ORF">H4Q31_12895</name>
</gene>
<comment type="cofactor">
    <cofactor evidence="2">
        <name>Mn(2+)</name>
        <dbReference type="ChEBI" id="CHEBI:29035"/>
    </cofactor>
</comment>
<dbReference type="HAMAP" id="MF_00180">
    <property type="entry name" value="RibB"/>
    <property type="match status" value="1"/>
</dbReference>
<dbReference type="GO" id="GO:0000287">
    <property type="term" value="F:magnesium ion binding"/>
    <property type="evidence" value="ECO:0007669"/>
    <property type="project" value="UniProtKB-UniRule"/>
</dbReference>
<name>A0A841TFZ8_9BACL</name>
<dbReference type="PANTHER" id="PTHR21327">
    <property type="entry name" value="GTP CYCLOHYDROLASE II-RELATED"/>
    <property type="match status" value="1"/>
</dbReference>
<dbReference type="GO" id="GO:0005525">
    <property type="term" value="F:GTP binding"/>
    <property type="evidence" value="ECO:0007669"/>
    <property type="project" value="UniProtKB-KW"/>
</dbReference>
<dbReference type="EC" id="3.5.4.25" evidence="19"/>
<evidence type="ECO:0000256" key="6">
    <source>
        <dbReference type="ARBA" id="ARBA00005520"/>
    </source>
</evidence>
<evidence type="ECO:0000256" key="3">
    <source>
        <dbReference type="ARBA" id="ARBA00002284"/>
    </source>
</evidence>
<dbReference type="NCBIfam" id="TIGR00506">
    <property type="entry name" value="ribB"/>
    <property type="match status" value="1"/>
</dbReference>
<feature type="binding site" evidence="19">
    <location>
        <begin position="143"/>
        <end position="147"/>
    </location>
    <ligand>
        <name>D-ribulose 5-phosphate</name>
        <dbReference type="ChEBI" id="CHEBI:58121"/>
    </ligand>
</feature>
<comment type="catalytic activity">
    <reaction evidence="1 19">
        <text>D-ribulose 5-phosphate = (2S)-2-hydroxy-3-oxobutyl phosphate + formate + H(+)</text>
        <dbReference type="Rhea" id="RHEA:18457"/>
        <dbReference type="ChEBI" id="CHEBI:15378"/>
        <dbReference type="ChEBI" id="CHEBI:15740"/>
        <dbReference type="ChEBI" id="CHEBI:58121"/>
        <dbReference type="ChEBI" id="CHEBI:58830"/>
        <dbReference type="EC" id="4.1.99.12"/>
    </reaction>
</comment>
<keyword evidence="10 19" id="KW-0378">Hydrolase</keyword>
<keyword evidence="12 19" id="KW-0460">Magnesium</keyword>
<feature type="binding site" evidence="19">
    <location>
        <position position="36"/>
    </location>
    <ligand>
        <name>D-ribulose 5-phosphate</name>
        <dbReference type="ChEBI" id="CHEBI:58121"/>
    </ligand>
</feature>
<dbReference type="InterPro" id="IPR000422">
    <property type="entry name" value="DHBP_synthase_RibB"/>
</dbReference>
<evidence type="ECO:0000256" key="7">
    <source>
        <dbReference type="ARBA" id="ARBA00022619"/>
    </source>
</evidence>
<dbReference type="GO" id="GO:0008686">
    <property type="term" value="F:3,4-dihydroxy-2-butanone-4-phosphate synthase activity"/>
    <property type="evidence" value="ECO:0007669"/>
    <property type="project" value="UniProtKB-UniRule"/>
</dbReference>
<dbReference type="NCBIfam" id="NF006803">
    <property type="entry name" value="PRK09311.1"/>
    <property type="match status" value="1"/>
</dbReference>
<comment type="function">
    <text evidence="3 19">Catalyzes the conversion of D-ribulose 5-phosphate to formate and 3,4-dihydroxy-2-butanone 4-phosphate.</text>
</comment>
<protein>
    <recommendedName>
        <fullName evidence="19">Riboflavin biosynthesis protein RibBA</fullName>
    </recommendedName>
    <domain>
        <recommendedName>
            <fullName evidence="19">3,4-dihydroxy-2-butanone 4-phosphate synthase</fullName>
            <shortName evidence="19">DHBP synthase</shortName>
            <ecNumber evidence="19">4.1.99.12</ecNumber>
        </recommendedName>
    </domain>
    <domain>
        <recommendedName>
            <fullName evidence="19">GTP cyclohydrolase-2</fullName>
            <ecNumber evidence="19">3.5.4.25</ecNumber>
        </recommendedName>
        <alternativeName>
            <fullName evidence="19">GTP cyclohydrolase II</fullName>
        </alternativeName>
    </domain>
</protein>
<feature type="binding site" evidence="19">
    <location>
        <position position="355"/>
    </location>
    <ligand>
        <name>GTP</name>
        <dbReference type="ChEBI" id="CHEBI:37565"/>
    </ligand>
</feature>
<keyword evidence="22" id="KW-1185">Reference proteome</keyword>
<comment type="function">
    <text evidence="17 19">Catalyzes the conversion of GTP to 2,5-diamino-6-ribosylamino-4(3H)-pyrimidinone 5'-phosphate (DARP), formate and pyrophosphate.</text>
</comment>
<comment type="cofactor">
    <cofactor evidence="19">
        <name>Mg(2+)</name>
        <dbReference type="ChEBI" id="CHEBI:18420"/>
    </cofactor>
    <cofactor evidence="19">
        <name>Mn(2+)</name>
        <dbReference type="ChEBI" id="CHEBI:29035"/>
    </cofactor>
    <text evidence="19">Binds 2 divalent metal cations per subunit. Magnesium or manganese.</text>
</comment>
<evidence type="ECO:0000256" key="1">
    <source>
        <dbReference type="ARBA" id="ARBA00000141"/>
    </source>
</evidence>
<feature type="binding site" evidence="19">
    <location>
        <position position="260"/>
    </location>
    <ligand>
        <name>Zn(2+)</name>
        <dbReference type="ChEBI" id="CHEBI:29105"/>
        <note>catalytic</note>
    </ligand>
</feature>
<dbReference type="Gene3D" id="3.40.50.10990">
    <property type="entry name" value="GTP cyclohydrolase II"/>
    <property type="match status" value="1"/>
</dbReference>
<comment type="similarity">
    <text evidence="6 19">In the N-terminal section; belongs to the DHBP synthase family.</text>
</comment>
<feature type="active site" description="Proton acceptor; for GTP cyclohydrolase activity" evidence="19">
    <location>
        <position position="332"/>
    </location>
</feature>
<feature type="site" description="Essential for DHBP synthase activity" evidence="19">
    <location>
        <position position="167"/>
    </location>
</feature>
<evidence type="ECO:0000259" key="20">
    <source>
        <dbReference type="Pfam" id="PF00925"/>
    </source>
</evidence>
<dbReference type="GO" id="GO:0030145">
    <property type="term" value="F:manganese ion binding"/>
    <property type="evidence" value="ECO:0007669"/>
    <property type="project" value="UniProtKB-UniRule"/>
</dbReference>
<comment type="caution">
    <text evidence="21">The sequence shown here is derived from an EMBL/GenBank/DDBJ whole genome shotgun (WGS) entry which is preliminary data.</text>
</comment>
<dbReference type="FunFam" id="3.40.50.10990:FF:000001">
    <property type="entry name" value="Riboflavin biosynthesis protein RibBA"/>
    <property type="match status" value="1"/>
</dbReference>
<evidence type="ECO:0000256" key="4">
    <source>
        <dbReference type="ARBA" id="ARBA00004853"/>
    </source>
</evidence>
<feature type="site" description="Essential for DHBP synthase activity" evidence="19">
    <location>
        <position position="129"/>
    </location>
</feature>
<sequence>MDKEIRLHSIEEALADLAAGRIVIVTDDEDRENEGDLVALADRVTPETVNFMIRYGRGLLCAPITGSRAAELGLRPMTERNTDAHGTAFTVSVDHQATTTGISAIDRSRTIRELCSAQAQPADFRRPGHVFPLIARPGGVLERPGHTEASVDLAKLCGAYPAALICEVVGEDGEMARLPELFALARRHGLKLIAIRDLIRYRQMNEPLVKREAEIDLPTSFGSFRTIAYSNEADGKEHLAIVKGQPDGSRPVLVRVHSECLTGDVFQSRRCDCGEQLALAMERIESAGEGVLLYMRQEGRGIGLLNKLKAYELQERGLDTVEANLALGFPPDARNYAVAAQMLKDLGLREIKLLTNNPHKCRSLEQYGVRIAERLPLTTEPNASNWAYLETKERRMGHILTAEAPAARV</sequence>
<dbReference type="SUPFAM" id="SSF55821">
    <property type="entry name" value="YrdC/RibB"/>
    <property type="match status" value="1"/>
</dbReference>
<dbReference type="PIRSF" id="PIRSF001259">
    <property type="entry name" value="RibA"/>
    <property type="match status" value="1"/>
</dbReference>
<evidence type="ECO:0000256" key="9">
    <source>
        <dbReference type="ARBA" id="ARBA00022741"/>
    </source>
</evidence>
<keyword evidence="15 19" id="KW-0456">Lyase</keyword>
<dbReference type="InterPro" id="IPR017945">
    <property type="entry name" value="DHBP_synth_RibB-like_a/b_dom"/>
</dbReference>
<dbReference type="NCBIfam" id="NF001591">
    <property type="entry name" value="PRK00393.1"/>
    <property type="match status" value="1"/>
</dbReference>
<feature type="binding site" evidence="19">
    <location>
        <position position="276"/>
    </location>
    <ligand>
        <name>GTP</name>
        <dbReference type="ChEBI" id="CHEBI:37565"/>
    </ligand>
</feature>
<dbReference type="Pfam" id="PF00925">
    <property type="entry name" value="GTP_cyclohydro2"/>
    <property type="match status" value="1"/>
</dbReference>
<dbReference type="GO" id="GO:0008270">
    <property type="term" value="F:zinc ion binding"/>
    <property type="evidence" value="ECO:0007669"/>
    <property type="project" value="UniProtKB-UniRule"/>
</dbReference>
<feature type="binding site" evidence="19">
    <location>
        <position position="320"/>
    </location>
    <ligand>
        <name>GTP</name>
        <dbReference type="ChEBI" id="CHEBI:37565"/>
    </ligand>
</feature>
<feature type="binding site" evidence="19">
    <location>
        <position position="360"/>
    </location>
    <ligand>
        <name>GTP</name>
        <dbReference type="ChEBI" id="CHEBI:37565"/>
    </ligand>
</feature>
<feature type="binding site" evidence="19">
    <location>
        <position position="146"/>
    </location>
    <ligand>
        <name>Mg(2+)</name>
        <dbReference type="ChEBI" id="CHEBI:18420"/>
        <label>2</label>
    </ligand>
</feature>
<dbReference type="HAMAP" id="MF_01283">
    <property type="entry name" value="RibBA"/>
    <property type="match status" value="1"/>
</dbReference>
<evidence type="ECO:0000256" key="14">
    <source>
        <dbReference type="ARBA" id="ARBA00023211"/>
    </source>
</evidence>
<comment type="similarity">
    <text evidence="19">In the C-terminal section; belongs to the GTP cyclohydrolase II family.</text>
</comment>
<dbReference type="CDD" id="cd00641">
    <property type="entry name" value="GTP_cyclohydro2"/>
    <property type="match status" value="1"/>
</dbReference>
<keyword evidence="8 19" id="KW-0479">Metal-binding</keyword>
<feature type="binding site" evidence="19">
    <location>
        <position position="167"/>
    </location>
    <ligand>
        <name>D-ribulose 5-phosphate</name>
        <dbReference type="ChEBI" id="CHEBI:58121"/>
    </ligand>
</feature>
<dbReference type="InterPro" id="IPR032677">
    <property type="entry name" value="GTP_cyclohydro_II"/>
</dbReference>
<keyword evidence="14 19" id="KW-0464">Manganese</keyword>
<feature type="binding site" evidence="19">
    <location>
        <begin position="31"/>
        <end position="32"/>
    </location>
    <ligand>
        <name>D-ribulose 5-phosphate</name>
        <dbReference type="ChEBI" id="CHEBI:58121"/>
    </ligand>
</feature>
<dbReference type="PANTHER" id="PTHR21327:SF18">
    <property type="entry name" value="3,4-DIHYDROXY-2-BUTANONE 4-PHOSPHATE SYNTHASE"/>
    <property type="match status" value="1"/>
</dbReference>
<keyword evidence="11 19" id="KW-0862">Zinc</keyword>
<dbReference type="NCBIfam" id="TIGR00505">
    <property type="entry name" value="ribA"/>
    <property type="match status" value="1"/>
</dbReference>
<dbReference type="RefSeq" id="WP_185179467.1">
    <property type="nucleotide sequence ID" value="NZ_CBCSEP010000019.1"/>
</dbReference>
<evidence type="ECO:0000256" key="19">
    <source>
        <dbReference type="HAMAP-Rule" id="MF_01283"/>
    </source>
</evidence>
<keyword evidence="16 19" id="KW-0511">Multifunctional enzyme</keyword>
<evidence type="ECO:0000256" key="18">
    <source>
        <dbReference type="ARBA" id="ARBA00049295"/>
    </source>
</evidence>
<evidence type="ECO:0000313" key="22">
    <source>
        <dbReference type="Proteomes" id="UP000574133"/>
    </source>
</evidence>
<proteinExistence type="inferred from homology"/>
<evidence type="ECO:0000256" key="11">
    <source>
        <dbReference type="ARBA" id="ARBA00022833"/>
    </source>
</evidence>
<dbReference type="Proteomes" id="UP000574133">
    <property type="component" value="Unassembled WGS sequence"/>
</dbReference>
<feature type="region of interest" description="DHBP synthase" evidence="19">
    <location>
        <begin position="1"/>
        <end position="204"/>
    </location>
</feature>
<evidence type="ECO:0000256" key="2">
    <source>
        <dbReference type="ARBA" id="ARBA00001936"/>
    </source>
</evidence>
<dbReference type="Gene3D" id="3.90.870.10">
    <property type="entry name" value="DHBP synthase"/>
    <property type="match status" value="1"/>
</dbReference>
<dbReference type="AlphaFoldDB" id="A0A841TFZ8"/>
<feature type="region of interest" description="GTP cyclohydrolase II" evidence="19">
    <location>
        <begin position="205"/>
        <end position="409"/>
    </location>
</feature>
<evidence type="ECO:0000256" key="15">
    <source>
        <dbReference type="ARBA" id="ARBA00023239"/>
    </source>
</evidence>
<dbReference type="EMBL" id="JACJVN010000051">
    <property type="protein sequence ID" value="MBB6678198.1"/>
    <property type="molecule type" value="Genomic_DNA"/>
</dbReference>
<evidence type="ECO:0000256" key="5">
    <source>
        <dbReference type="ARBA" id="ARBA00004904"/>
    </source>
</evidence>
<feature type="domain" description="GTP cyclohydrolase II" evidence="20">
    <location>
        <begin position="211"/>
        <end position="376"/>
    </location>
</feature>
<evidence type="ECO:0000256" key="17">
    <source>
        <dbReference type="ARBA" id="ARBA00043932"/>
    </source>
</evidence>
<dbReference type="InterPro" id="IPR016299">
    <property type="entry name" value="Riboflavin_synth_RibBA"/>
</dbReference>
<dbReference type="Pfam" id="PF00926">
    <property type="entry name" value="DHBP_synthase"/>
    <property type="match status" value="1"/>
</dbReference>
<dbReference type="HAMAP" id="MF_00179">
    <property type="entry name" value="RibA"/>
    <property type="match status" value="1"/>
</dbReference>
<dbReference type="EC" id="4.1.99.12" evidence="19"/>
<keyword evidence="13 19" id="KW-0342">GTP-binding</keyword>
<keyword evidence="7 19" id="KW-0686">Riboflavin biosynthesis</keyword>
<evidence type="ECO:0000313" key="21">
    <source>
        <dbReference type="EMBL" id="MBB6678198.1"/>
    </source>
</evidence>
<keyword evidence="9 19" id="KW-0547">Nucleotide-binding</keyword>
<comment type="catalytic activity">
    <reaction evidence="18 19">
        <text>GTP + 4 H2O = 2,5-diamino-6-hydroxy-4-(5-phosphoribosylamino)-pyrimidine + formate + 2 phosphate + 3 H(+)</text>
        <dbReference type="Rhea" id="RHEA:23704"/>
        <dbReference type="ChEBI" id="CHEBI:15377"/>
        <dbReference type="ChEBI" id="CHEBI:15378"/>
        <dbReference type="ChEBI" id="CHEBI:15740"/>
        <dbReference type="ChEBI" id="CHEBI:37565"/>
        <dbReference type="ChEBI" id="CHEBI:43474"/>
        <dbReference type="ChEBI" id="CHEBI:58614"/>
        <dbReference type="EC" id="3.5.4.25"/>
    </reaction>
</comment>